<proteinExistence type="predicted"/>
<dbReference type="EMBL" id="JAVDQS010000001">
    <property type="protein sequence ID" value="MDR6403594.1"/>
    <property type="molecule type" value="Genomic_DNA"/>
</dbReference>
<name>A0ABU1LA53_9FLAO</name>
<sequence length="216" mass="26000">MIKQLSDRALKFIEKQERNKEYEVDLKILENHLNFYHLQNSNEILRFQEKFSGLSIQNTVFHIFTPKQINENKGVNTYHWNGQVLFSIADGFYISENGEVAFRDCGCDSYDFFFYYESFEIFIEQEVFFAEHQYYKYIPALLGYDVVCDISLISKYFSDYDFVKECSDKYHRMWKNNLNLVHARLYPEGWIIFFDGQSENERHNLIEKLKKENIIA</sequence>
<protein>
    <submittedName>
        <fullName evidence="1">Uncharacterized protein</fullName>
    </submittedName>
</protein>
<keyword evidence="2" id="KW-1185">Reference proteome</keyword>
<reference evidence="1 2" key="1">
    <citation type="submission" date="2023-07" db="EMBL/GenBank/DDBJ databases">
        <title>Sorghum-associated microbial communities from plants grown in Nebraska, USA.</title>
        <authorList>
            <person name="Schachtman D."/>
        </authorList>
    </citation>
    <scope>NUCLEOTIDE SEQUENCE [LARGE SCALE GENOMIC DNA]</scope>
    <source>
        <strain evidence="1 2">DS1709</strain>
    </source>
</reference>
<organism evidence="1 2">
    <name type="scientific">Chryseobacterium geocarposphaerae</name>
    <dbReference type="NCBI Taxonomy" id="1416776"/>
    <lineage>
        <taxon>Bacteria</taxon>
        <taxon>Pseudomonadati</taxon>
        <taxon>Bacteroidota</taxon>
        <taxon>Flavobacteriia</taxon>
        <taxon>Flavobacteriales</taxon>
        <taxon>Weeksellaceae</taxon>
        <taxon>Chryseobacterium group</taxon>
        <taxon>Chryseobacterium</taxon>
    </lineage>
</organism>
<accession>A0ABU1LA53</accession>
<evidence type="ECO:0000313" key="2">
    <source>
        <dbReference type="Proteomes" id="UP001184853"/>
    </source>
</evidence>
<gene>
    <name evidence="1" type="ORF">J2781_000498</name>
</gene>
<comment type="caution">
    <text evidence="1">The sequence shown here is derived from an EMBL/GenBank/DDBJ whole genome shotgun (WGS) entry which is preliminary data.</text>
</comment>
<dbReference type="Proteomes" id="UP001184853">
    <property type="component" value="Unassembled WGS sequence"/>
</dbReference>
<evidence type="ECO:0000313" key="1">
    <source>
        <dbReference type="EMBL" id="MDR6403594.1"/>
    </source>
</evidence>
<dbReference type="RefSeq" id="WP_115981942.1">
    <property type="nucleotide sequence ID" value="NZ_JAVDQS010000001.1"/>
</dbReference>